<dbReference type="AlphaFoldDB" id="A0A3S2W3B0"/>
<dbReference type="OrthoDB" id="9815002at2"/>
<dbReference type="SUPFAM" id="SSF53955">
    <property type="entry name" value="Lysozyme-like"/>
    <property type="match status" value="1"/>
</dbReference>
<comment type="similarity">
    <text evidence="2">Belongs to the virb1 family.</text>
</comment>
<evidence type="ECO:0000256" key="1">
    <source>
        <dbReference type="ARBA" id="ARBA00007734"/>
    </source>
</evidence>
<protein>
    <submittedName>
        <fullName evidence="7">Lytic transglycosylase domain-containing protein</fullName>
    </submittedName>
</protein>
<comment type="caution">
    <text evidence="7">The sequence shown here is derived from an EMBL/GenBank/DDBJ whole genome shotgun (WGS) entry which is preliminary data.</text>
</comment>
<feature type="region of interest" description="Disordered" evidence="4">
    <location>
        <begin position="164"/>
        <end position="196"/>
    </location>
</feature>
<dbReference type="CDD" id="cd13401">
    <property type="entry name" value="Slt70-like"/>
    <property type="match status" value="1"/>
</dbReference>
<evidence type="ECO:0000313" key="7">
    <source>
        <dbReference type="EMBL" id="RVU35021.1"/>
    </source>
</evidence>
<proteinExistence type="inferred from homology"/>
<evidence type="ECO:0000313" key="8">
    <source>
        <dbReference type="Proteomes" id="UP000287447"/>
    </source>
</evidence>
<evidence type="ECO:0000256" key="2">
    <source>
        <dbReference type="ARBA" id="ARBA00009387"/>
    </source>
</evidence>
<dbReference type="Gene3D" id="1.25.20.10">
    <property type="entry name" value="Bacterial muramidases"/>
    <property type="match status" value="2"/>
</dbReference>
<feature type="region of interest" description="Disordered" evidence="4">
    <location>
        <begin position="54"/>
        <end position="79"/>
    </location>
</feature>
<feature type="signal peptide" evidence="5">
    <location>
        <begin position="1"/>
        <end position="26"/>
    </location>
</feature>
<dbReference type="EMBL" id="SADE01000003">
    <property type="protein sequence ID" value="RVU35021.1"/>
    <property type="molecule type" value="Genomic_DNA"/>
</dbReference>
<evidence type="ECO:0000256" key="3">
    <source>
        <dbReference type="ARBA" id="ARBA00022729"/>
    </source>
</evidence>
<dbReference type="InterPro" id="IPR023346">
    <property type="entry name" value="Lysozyme-like_dom_sf"/>
</dbReference>
<organism evidence="7 8">
    <name type="scientific">Hwanghaeella grinnelliae</name>
    <dbReference type="NCBI Taxonomy" id="2500179"/>
    <lineage>
        <taxon>Bacteria</taxon>
        <taxon>Pseudomonadati</taxon>
        <taxon>Pseudomonadota</taxon>
        <taxon>Alphaproteobacteria</taxon>
        <taxon>Rhodospirillales</taxon>
        <taxon>Rhodospirillaceae</taxon>
        <taxon>Hwanghaeella</taxon>
    </lineage>
</organism>
<dbReference type="PANTHER" id="PTHR37423:SF2">
    <property type="entry name" value="MEMBRANE-BOUND LYTIC MUREIN TRANSGLYCOSYLASE C"/>
    <property type="match status" value="1"/>
</dbReference>
<dbReference type="Proteomes" id="UP000287447">
    <property type="component" value="Unassembled WGS sequence"/>
</dbReference>
<dbReference type="Pfam" id="PF01464">
    <property type="entry name" value="SLT"/>
    <property type="match status" value="1"/>
</dbReference>
<name>A0A3S2W3B0_9PROT</name>
<accession>A0A3S2W3B0</accession>
<feature type="domain" description="Transglycosylase SLT" evidence="6">
    <location>
        <begin position="460"/>
        <end position="563"/>
    </location>
</feature>
<keyword evidence="3 5" id="KW-0732">Signal</keyword>
<gene>
    <name evidence="7" type="ORF">EOI86_19510</name>
</gene>
<reference evidence="8" key="1">
    <citation type="submission" date="2019-01" db="EMBL/GenBank/DDBJ databases">
        <title>Gri0909 isolated from a small marine red alga.</title>
        <authorList>
            <person name="Kim J."/>
            <person name="Jeong S.E."/>
            <person name="Jeon C.O."/>
        </authorList>
    </citation>
    <scope>NUCLEOTIDE SEQUENCE [LARGE SCALE GENOMIC DNA]</scope>
    <source>
        <strain evidence="8">Gri0909</strain>
    </source>
</reference>
<dbReference type="GO" id="GO:0042597">
    <property type="term" value="C:periplasmic space"/>
    <property type="evidence" value="ECO:0007669"/>
    <property type="project" value="InterPro"/>
</dbReference>
<dbReference type="Gene3D" id="1.10.530.10">
    <property type="match status" value="1"/>
</dbReference>
<keyword evidence="8" id="KW-1185">Reference proteome</keyword>
<sequence>MRRSFNAAMIGVGLGLALVTGGMASAQDAVKAGVAPSAAGSALSDSLSTETAALAPGPFQDSRGTKTPGGPTTPSPLSQKDADIYAKVFALQAQGDWRAADKLIADLDDRLLMGHVRYQRLMHPTAYRATYKELKAWMAQYADHPDADKIYHLALRRRPSNWRYPIQPQNPVPDDFTLTDEGKRKSPAGKTTFRPRRSAEVRKVMRRIRYWVQRGSVTKSLEYLSEPRNRQIFDAVSYGESLGVIARGYFRYHKDADAIDVTREAIKRAGDKASNAAWWGGLAAFRAGDHKTAAKFFTILADSPMADVDDKAAGAFWASRSYLIGGEPDKVTQMLIKAAEEPRSFYGLLSIRALGLEPNFDWSLPVLGPEHADILRRIPAAKRAMALVQVGETTRAESELRRFAHVLPTQVAQVLVAMADRAGLADLAYRLGASLERNQGMRLDAAMYPVPGFAPDDGLTIDRAMLYAFIRRESRFRANAKSPAGARGLMQVMPATAGFVAGRPFNGNLRDDLLDPGLNLQIGQKYIKMLMDDPKAGENLFYTVAAYNGGPGNLQKWRAKVDYADDPLLFIESLPSRETRNYVENVLADMWIYRHRFGQTTPTLDSLLAGDWPVYAALDGDANAIRTAQSNSAQ</sequence>
<evidence type="ECO:0000259" key="6">
    <source>
        <dbReference type="Pfam" id="PF01464"/>
    </source>
</evidence>
<dbReference type="InterPro" id="IPR008939">
    <property type="entry name" value="Lytic_TGlycosylase_superhlx_U"/>
</dbReference>
<dbReference type="InterPro" id="IPR008258">
    <property type="entry name" value="Transglycosylase_SLT_dom_1"/>
</dbReference>
<comment type="similarity">
    <text evidence="1">Belongs to the transglycosylase Slt family.</text>
</comment>
<dbReference type="RefSeq" id="WP_127767342.1">
    <property type="nucleotide sequence ID" value="NZ_SADE01000003.1"/>
</dbReference>
<feature type="compositionally biased region" description="Low complexity" evidence="4">
    <location>
        <begin position="65"/>
        <end position="76"/>
    </location>
</feature>
<evidence type="ECO:0000256" key="4">
    <source>
        <dbReference type="SAM" id="MobiDB-lite"/>
    </source>
</evidence>
<evidence type="ECO:0000256" key="5">
    <source>
        <dbReference type="SAM" id="SignalP"/>
    </source>
</evidence>
<feature type="chain" id="PRO_5018726494" evidence="5">
    <location>
        <begin position="27"/>
        <end position="634"/>
    </location>
</feature>
<dbReference type="SUPFAM" id="SSF48435">
    <property type="entry name" value="Bacterial muramidases"/>
    <property type="match status" value="1"/>
</dbReference>
<dbReference type="GO" id="GO:0004553">
    <property type="term" value="F:hydrolase activity, hydrolyzing O-glycosyl compounds"/>
    <property type="evidence" value="ECO:0007669"/>
    <property type="project" value="InterPro"/>
</dbReference>
<dbReference type="PANTHER" id="PTHR37423">
    <property type="entry name" value="SOLUBLE LYTIC MUREIN TRANSGLYCOSYLASE-RELATED"/>
    <property type="match status" value="1"/>
</dbReference>